<dbReference type="InterPro" id="IPR008867">
    <property type="entry name" value="ThiG"/>
</dbReference>
<dbReference type="Gene3D" id="3.20.20.70">
    <property type="entry name" value="Aldolase class I"/>
    <property type="match status" value="1"/>
</dbReference>
<keyword evidence="4 9" id="KW-0808">Transferase</keyword>
<comment type="function">
    <text evidence="1">Catalyzes the rearrangement of 1-deoxy-D-xylulose 5-phosphate (DXP) to produce the thiazole phosphate moiety of thiamine. Sulfur is provided by the thiocarboxylate moiety of the carrier protein ThiS. In vitro, sulfur can be provided by H(2)S.</text>
</comment>
<keyword evidence="6" id="KW-0704">Schiff base</keyword>
<feature type="domain" description="Thiazole synthase ThiG" evidence="8">
    <location>
        <begin position="9"/>
        <end position="80"/>
    </location>
</feature>
<sequence>MQVDDKLVIAGREYGSRLLVGTGKYKDFEQTAAALDVSGTEIVTAAIRRVNLGQNANEPNLLDFLPKNRYNLLPNTAGAIPPRMRSAPCAWRASFWTTIVS</sequence>
<dbReference type="GO" id="GO:1990107">
    <property type="term" value="F:thiazole synthase activity"/>
    <property type="evidence" value="ECO:0007669"/>
    <property type="project" value="UniProtKB-EC"/>
</dbReference>
<evidence type="ECO:0000256" key="6">
    <source>
        <dbReference type="ARBA" id="ARBA00023270"/>
    </source>
</evidence>
<dbReference type="UniPathway" id="UPA00060"/>
<accession>A0A3S4LL90</accession>
<dbReference type="EC" id="2.8.1.10" evidence="3"/>
<comment type="pathway">
    <text evidence="2">Cofactor biosynthesis; thiamine diphosphate biosynthesis.</text>
</comment>
<evidence type="ECO:0000256" key="3">
    <source>
        <dbReference type="ARBA" id="ARBA00011960"/>
    </source>
</evidence>
<dbReference type="AlphaFoldDB" id="A0A3S4LL90"/>
<protein>
    <recommendedName>
        <fullName evidence="3">thiazole synthase</fullName>
        <ecNumber evidence="3">2.8.1.10</ecNumber>
    </recommendedName>
</protein>
<evidence type="ECO:0000313" key="10">
    <source>
        <dbReference type="Proteomes" id="UP000275777"/>
    </source>
</evidence>
<dbReference type="SUPFAM" id="SSF110399">
    <property type="entry name" value="ThiG-like"/>
    <property type="match status" value="1"/>
</dbReference>
<dbReference type="PANTHER" id="PTHR34266">
    <property type="entry name" value="THIAZOLE SYNTHASE"/>
    <property type="match status" value="1"/>
</dbReference>
<dbReference type="InterPro" id="IPR033983">
    <property type="entry name" value="Thiazole_synthase_ThiG"/>
</dbReference>
<reference evidence="9 10" key="1">
    <citation type="submission" date="2018-12" db="EMBL/GenBank/DDBJ databases">
        <authorList>
            <consortium name="Pathogen Informatics"/>
        </authorList>
    </citation>
    <scope>NUCLEOTIDE SEQUENCE [LARGE SCALE GENOMIC DNA]</scope>
    <source>
        <strain evidence="9 10">NCTC9695</strain>
    </source>
</reference>
<dbReference type="Pfam" id="PF05690">
    <property type="entry name" value="ThiG"/>
    <property type="match status" value="1"/>
</dbReference>
<dbReference type="InterPro" id="IPR013785">
    <property type="entry name" value="Aldolase_TIM"/>
</dbReference>
<proteinExistence type="predicted"/>
<evidence type="ECO:0000313" key="9">
    <source>
        <dbReference type="EMBL" id="VEB44998.1"/>
    </source>
</evidence>
<name>A0A3S4LL90_CHRVL</name>
<dbReference type="GO" id="GO:0009229">
    <property type="term" value="P:thiamine diphosphate biosynthetic process"/>
    <property type="evidence" value="ECO:0007669"/>
    <property type="project" value="UniProtKB-UniPathway"/>
</dbReference>
<dbReference type="PANTHER" id="PTHR34266:SF2">
    <property type="entry name" value="THIAZOLE SYNTHASE"/>
    <property type="match status" value="1"/>
</dbReference>
<evidence type="ECO:0000259" key="8">
    <source>
        <dbReference type="Pfam" id="PF05690"/>
    </source>
</evidence>
<organism evidence="9 10">
    <name type="scientific">Chromobacterium violaceum</name>
    <dbReference type="NCBI Taxonomy" id="536"/>
    <lineage>
        <taxon>Bacteria</taxon>
        <taxon>Pseudomonadati</taxon>
        <taxon>Pseudomonadota</taxon>
        <taxon>Betaproteobacteria</taxon>
        <taxon>Neisseriales</taxon>
        <taxon>Chromobacteriaceae</taxon>
        <taxon>Chromobacterium</taxon>
    </lineage>
</organism>
<evidence type="ECO:0000256" key="4">
    <source>
        <dbReference type="ARBA" id="ARBA00022679"/>
    </source>
</evidence>
<evidence type="ECO:0000256" key="2">
    <source>
        <dbReference type="ARBA" id="ARBA00004948"/>
    </source>
</evidence>
<dbReference type="EMBL" id="LR134182">
    <property type="protein sequence ID" value="VEB44998.1"/>
    <property type="molecule type" value="Genomic_DNA"/>
</dbReference>
<comment type="catalytic activity">
    <reaction evidence="7">
        <text>[ThiS sulfur-carrier protein]-C-terminal-Gly-aminoethanethioate + 2-iminoacetate + 1-deoxy-D-xylulose 5-phosphate = [ThiS sulfur-carrier protein]-C-terminal Gly-Gly + 2-[(2R,5Z)-2-carboxy-4-methylthiazol-5(2H)-ylidene]ethyl phosphate + 2 H2O + H(+)</text>
        <dbReference type="Rhea" id="RHEA:26297"/>
        <dbReference type="Rhea" id="RHEA-COMP:12909"/>
        <dbReference type="Rhea" id="RHEA-COMP:19908"/>
        <dbReference type="ChEBI" id="CHEBI:15377"/>
        <dbReference type="ChEBI" id="CHEBI:15378"/>
        <dbReference type="ChEBI" id="CHEBI:57792"/>
        <dbReference type="ChEBI" id="CHEBI:62899"/>
        <dbReference type="ChEBI" id="CHEBI:77846"/>
        <dbReference type="ChEBI" id="CHEBI:90778"/>
        <dbReference type="ChEBI" id="CHEBI:232372"/>
        <dbReference type="EC" id="2.8.1.10"/>
    </reaction>
</comment>
<keyword evidence="5" id="KW-0784">Thiamine biosynthesis</keyword>
<evidence type="ECO:0000256" key="7">
    <source>
        <dbReference type="ARBA" id="ARBA00049897"/>
    </source>
</evidence>
<dbReference type="Proteomes" id="UP000275777">
    <property type="component" value="Chromosome"/>
</dbReference>
<gene>
    <name evidence="9" type="primary">thiG_2</name>
    <name evidence="9" type="ORF">NCTC9695_05503</name>
</gene>
<evidence type="ECO:0000256" key="5">
    <source>
        <dbReference type="ARBA" id="ARBA00022977"/>
    </source>
</evidence>
<evidence type="ECO:0000256" key="1">
    <source>
        <dbReference type="ARBA" id="ARBA00002834"/>
    </source>
</evidence>